<accession>A0A164F8X8</accession>
<evidence type="ECO:0000313" key="2">
    <source>
        <dbReference type="Proteomes" id="UP000076501"/>
    </source>
</evidence>
<protein>
    <submittedName>
        <fullName evidence="1">Uncharacterized protein</fullName>
    </submittedName>
</protein>
<dbReference type="RefSeq" id="WP_170959937.1">
    <property type="nucleotide sequence ID" value="NZ_NTQA01000008.1"/>
</dbReference>
<name>A0A164F8X8_BACCE</name>
<dbReference type="Proteomes" id="UP000076501">
    <property type="component" value="Unassembled WGS sequence"/>
</dbReference>
<gene>
    <name evidence="1" type="ORF">B4082_3093</name>
</gene>
<dbReference type="PATRIC" id="fig|1396.539.peg.462"/>
<organism evidence="1 2">
    <name type="scientific">Bacillus cereus</name>
    <dbReference type="NCBI Taxonomy" id="1396"/>
    <lineage>
        <taxon>Bacteria</taxon>
        <taxon>Bacillati</taxon>
        <taxon>Bacillota</taxon>
        <taxon>Bacilli</taxon>
        <taxon>Bacillales</taxon>
        <taxon>Bacillaceae</taxon>
        <taxon>Bacillus</taxon>
        <taxon>Bacillus cereus group</taxon>
    </lineage>
</organism>
<dbReference type="AlphaFoldDB" id="A0A164F8X8"/>
<dbReference type="EMBL" id="LJKA01000042">
    <property type="protein sequence ID" value="KZD34799.1"/>
    <property type="molecule type" value="Genomic_DNA"/>
</dbReference>
<evidence type="ECO:0000313" key="1">
    <source>
        <dbReference type="EMBL" id="KZD34799.1"/>
    </source>
</evidence>
<sequence length="55" mass="6710">MHEEIRAFFVCFYHKLEIVKMVMKMLSIVVKILRTKPALSVHNHCYNEYYKDKFS</sequence>
<reference evidence="1 2" key="1">
    <citation type="submission" date="2015-09" db="EMBL/GenBank/DDBJ databases">
        <title>Bacillus cereus food isolates.</title>
        <authorList>
            <person name="Boekhorst J."/>
        </authorList>
    </citation>
    <scope>NUCLEOTIDE SEQUENCE [LARGE SCALE GENOMIC DNA]</scope>
    <source>
        <strain evidence="1 2">B4082</strain>
    </source>
</reference>
<proteinExistence type="predicted"/>
<comment type="caution">
    <text evidence="1">The sequence shown here is derived from an EMBL/GenBank/DDBJ whole genome shotgun (WGS) entry which is preliminary data.</text>
</comment>